<proteinExistence type="predicted"/>
<feature type="domain" description="Glyoxalase-like" evidence="1">
    <location>
        <begin position="8"/>
        <end position="108"/>
    </location>
</feature>
<comment type="caution">
    <text evidence="2">The sequence shown here is derived from an EMBL/GenBank/DDBJ whole genome shotgun (WGS) entry which is preliminary data.</text>
</comment>
<dbReference type="PANTHER" id="PTHR35908:SF1">
    <property type="entry name" value="CONSERVED PROTEIN"/>
    <property type="match status" value="1"/>
</dbReference>
<evidence type="ECO:0000259" key="1">
    <source>
        <dbReference type="Pfam" id="PF18029"/>
    </source>
</evidence>
<accession>A0ABW6S880</accession>
<dbReference type="EMBL" id="JBIAQY010000013">
    <property type="protein sequence ID" value="MFF3572457.1"/>
    <property type="molecule type" value="Genomic_DNA"/>
</dbReference>
<dbReference type="PANTHER" id="PTHR35908">
    <property type="entry name" value="HYPOTHETICAL FUSION PROTEIN"/>
    <property type="match status" value="1"/>
</dbReference>
<reference evidence="2 3" key="1">
    <citation type="submission" date="2024-10" db="EMBL/GenBank/DDBJ databases">
        <title>The Natural Products Discovery Center: Release of the First 8490 Sequenced Strains for Exploring Actinobacteria Biosynthetic Diversity.</title>
        <authorList>
            <person name="Kalkreuter E."/>
            <person name="Kautsar S.A."/>
            <person name="Yang D."/>
            <person name="Bader C.D."/>
            <person name="Teijaro C.N."/>
            <person name="Fluegel L."/>
            <person name="Davis C.M."/>
            <person name="Simpson J.R."/>
            <person name="Lauterbach L."/>
            <person name="Steele A.D."/>
            <person name="Gui C."/>
            <person name="Meng S."/>
            <person name="Li G."/>
            <person name="Viehrig K."/>
            <person name="Ye F."/>
            <person name="Su P."/>
            <person name="Kiefer A.F."/>
            <person name="Nichols A."/>
            <person name="Cepeda A.J."/>
            <person name="Yan W."/>
            <person name="Fan B."/>
            <person name="Jiang Y."/>
            <person name="Adhikari A."/>
            <person name="Zheng C.-J."/>
            <person name="Schuster L."/>
            <person name="Cowan T.M."/>
            <person name="Smanski M.J."/>
            <person name="Chevrette M.G."/>
            <person name="De Carvalho L.P.S."/>
            <person name="Shen B."/>
        </authorList>
    </citation>
    <scope>NUCLEOTIDE SEQUENCE [LARGE SCALE GENOMIC DNA]</scope>
    <source>
        <strain evidence="2 3">NPDC002593</strain>
    </source>
</reference>
<evidence type="ECO:0000313" key="3">
    <source>
        <dbReference type="Proteomes" id="UP001601992"/>
    </source>
</evidence>
<dbReference type="Proteomes" id="UP001601992">
    <property type="component" value="Unassembled WGS sequence"/>
</dbReference>
<feature type="domain" description="Glyoxalase-like" evidence="1">
    <location>
        <begin position="131"/>
        <end position="234"/>
    </location>
</feature>
<name>A0ABW6S880_9NOCA</name>
<dbReference type="Pfam" id="PF18029">
    <property type="entry name" value="Glyoxalase_6"/>
    <property type="match status" value="2"/>
</dbReference>
<dbReference type="Gene3D" id="3.10.180.10">
    <property type="entry name" value="2,3-Dihydroxybiphenyl 1,2-Dioxygenase, domain 1"/>
    <property type="match status" value="2"/>
</dbReference>
<dbReference type="InterPro" id="IPR041581">
    <property type="entry name" value="Glyoxalase_6"/>
</dbReference>
<dbReference type="SUPFAM" id="SSF54593">
    <property type="entry name" value="Glyoxalase/Bleomycin resistance protein/Dihydroxybiphenyl dioxygenase"/>
    <property type="match status" value="2"/>
</dbReference>
<keyword evidence="3" id="KW-1185">Reference proteome</keyword>
<evidence type="ECO:0000313" key="2">
    <source>
        <dbReference type="EMBL" id="MFF3572457.1"/>
    </source>
</evidence>
<gene>
    <name evidence="2" type="ORF">ACFYXQ_32285</name>
</gene>
<organism evidence="2 3">
    <name type="scientific">Nocardia jiangxiensis</name>
    <dbReference type="NCBI Taxonomy" id="282685"/>
    <lineage>
        <taxon>Bacteria</taxon>
        <taxon>Bacillati</taxon>
        <taxon>Actinomycetota</taxon>
        <taxon>Actinomycetes</taxon>
        <taxon>Mycobacteriales</taxon>
        <taxon>Nocardiaceae</taxon>
        <taxon>Nocardia</taxon>
    </lineage>
</organism>
<dbReference type="CDD" id="cd06587">
    <property type="entry name" value="VOC"/>
    <property type="match status" value="1"/>
</dbReference>
<protein>
    <submittedName>
        <fullName evidence="2">VOC family protein</fullName>
    </submittedName>
</protein>
<sequence>MIRWNWAFIDRPADRFDEAAAFWATVTGARLSERRGANGEFATLIAAQGDPCLRMQAVGDSGGAHLDLDVDDLVAAKQRAQALGASVVADHGSWALMRSPQGLAFCLTTENGRQVPSPVPSAGGSVSRLDQICLDIGPSGFDEEVRFWSELTGWGLSGTSEPEFTRLAVPDRLPIRILLQRLTQDRAPSAHLDLACSDVEDVAAWHQGLGARRIGEGATWTVMRDPVGGIYCLTDRDPYTGRAKQ</sequence>
<dbReference type="InterPro" id="IPR029068">
    <property type="entry name" value="Glyas_Bleomycin-R_OHBP_Dase"/>
</dbReference>
<dbReference type="RefSeq" id="WP_387406028.1">
    <property type="nucleotide sequence ID" value="NZ_JBIAQY010000013.1"/>
</dbReference>